<keyword evidence="3 8" id="KW-0812">Transmembrane</keyword>
<keyword evidence="5 8" id="KW-0472">Membrane</keyword>
<dbReference type="GO" id="GO:0005886">
    <property type="term" value="C:plasma membrane"/>
    <property type="evidence" value="ECO:0007669"/>
    <property type="project" value="UniProtKB-SubCell"/>
</dbReference>
<evidence type="ECO:0000256" key="4">
    <source>
        <dbReference type="ARBA" id="ARBA00022989"/>
    </source>
</evidence>
<name>A0A011NWP8_9PROT</name>
<dbReference type="STRING" id="1454001.AW08_00841"/>
<protein>
    <submittedName>
        <fullName evidence="10">Tyrosine kinase</fullName>
    </submittedName>
</protein>
<keyword evidence="10" id="KW-0418">Kinase</keyword>
<dbReference type="InterPro" id="IPR050445">
    <property type="entry name" value="Bact_polysacc_biosynth/exp"/>
</dbReference>
<evidence type="ECO:0000256" key="1">
    <source>
        <dbReference type="ARBA" id="ARBA00004651"/>
    </source>
</evidence>
<dbReference type="AlphaFoldDB" id="A0A011NWP8"/>
<evidence type="ECO:0000256" key="7">
    <source>
        <dbReference type="SAM" id="MobiDB-lite"/>
    </source>
</evidence>
<comment type="subcellular location">
    <subcellularLocation>
        <location evidence="1">Cell membrane</location>
        <topology evidence="1">Multi-pass membrane protein</topology>
    </subcellularLocation>
</comment>
<proteinExistence type="predicted"/>
<dbReference type="Proteomes" id="UP000020218">
    <property type="component" value="Unassembled WGS sequence"/>
</dbReference>
<evidence type="ECO:0000313" key="10">
    <source>
        <dbReference type="EMBL" id="EXI69015.1"/>
    </source>
</evidence>
<feature type="transmembrane region" description="Helical" evidence="8">
    <location>
        <begin position="395"/>
        <end position="417"/>
    </location>
</feature>
<evidence type="ECO:0000256" key="2">
    <source>
        <dbReference type="ARBA" id="ARBA00022475"/>
    </source>
</evidence>
<feature type="compositionally biased region" description="Polar residues" evidence="7">
    <location>
        <begin position="221"/>
        <end position="245"/>
    </location>
</feature>
<sequence length="476" mass="52276">MTLQQLLLILWARRKPALAILALAVLATLVVSLLLPKQYKASTAVVVDVKSPDPIAGMVLPGLMAPGYMATQVDIVTSDRTAQRVVKLLRMDESTPIREQWLEATEGRGEITHWLAELLQKKLDVKPSRESNVINIGFTGQEPAFTAAVANAFAQAYIDTTIELRVEPARQYATWFDSQVKAQRERLEAAQKALSDFQQESGIIATDERLDYEMQKYNELSSQLTQAEAQGADSSSKQKLGSSDTLPEVMTNPLINQLKADVARLESRLKELSGNLGENHPQYQRTLAEVNELKARLKSETQKVTSSIGTAGRVSQAKEVELQAAIEAQRKKVLDLKKQRDEISVLVREVESAQRGFDAIGQRMTQSTLEAQSLQTNVSVLTPAFQPLSPSGPRVFLNVIVAFMVGTVLAVAVALGVELAQPRVRSAGDLAIAMSVPVLSVLDSATVSPAEGKWRLWRRPRIRRGGHDVQLKVSEA</sequence>
<dbReference type="PANTHER" id="PTHR32309:SF13">
    <property type="entry name" value="FERRIC ENTEROBACTIN TRANSPORT PROTEIN FEPE"/>
    <property type="match status" value="1"/>
</dbReference>
<dbReference type="GO" id="GO:0004713">
    <property type="term" value="F:protein tyrosine kinase activity"/>
    <property type="evidence" value="ECO:0007669"/>
    <property type="project" value="TreeGrafter"/>
</dbReference>
<evidence type="ECO:0000256" key="5">
    <source>
        <dbReference type="ARBA" id="ARBA00023136"/>
    </source>
</evidence>
<dbReference type="PANTHER" id="PTHR32309">
    <property type="entry name" value="TYROSINE-PROTEIN KINASE"/>
    <property type="match status" value="1"/>
</dbReference>
<keyword evidence="10" id="KW-0808">Transferase</keyword>
<keyword evidence="11" id="KW-1185">Reference proteome</keyword>
<comment type="caution">
    <text evidence="10">The sequence shown here is derived from an EMBL/GenBank/DDBJ whole genome shotgun (WGS) entry which is preliminary data.</text>
</comment>
<evidence type="ECO:0000256" key="6">
    <source>
        <dbReference type="SAM" id="Coils"/>
    </source>
</evidence>
<dbReference type="PATRIC" id="fig|1454001.3.peg.786"/>
<evidence type="ECO:0000256" key="3">
    <source>
        <dbReference type="ARBA" id="ARBA00022692"/>
    </source>
</evidence>
<organism evidence="10 11">
    <name type="scientific">Candidatus Accumulibacter adjunctus</name>
    <dbReference type="NCBI Taxonomy" id="1454001"/>
    <lineage>
        <taxon>Bacteria</taxon>
        <taxon>Pseudomonadati</taxon>
        <taxon>Pseudomonadota</taxon>
        <taxon>Betaproteobacteria</taxon>
        <taxon>Candidatus Accumulibacter</taxon>
    </lineage>
</organism>
<keyword evidence="4 8" id="KW-1133">Transmembrane helix</keyword>
<evidence type="ECO:0000256" key="8">
    <source>
        <dbReference type="SAM" id="Phobius"/>
    </source>
</evidence>
<feature type="domain" description="Polysaccharide chain length determinant N-terminal" evidence="9">
    <location>
        <begin position="2"/>
        <end position="87"/>
    </location>
</feature>
<feature type="coiled-coil region" evidence="6">
    <location>
        <begin position="255"/>
        <end position="356"/>
    </location>
</feature>
<dbReference type="InterPro" id="IPR017468">
    <property type="entry name" value="Chain_len_reg_EpsF"/>
</dbReference>
<reference evidence="10" key="1">
    <citation type="submission" date="2014-02" db="EMBL/GenBank/DDBJ databases">
        <title>Expanding our view of genomic diversity in Candidatus Accumulibacter clades.</title>
        <authorList>
            <person name="Skennerton C.T."/>
            <person name="Barr J.J."/>
            <person name="Slater F.R."/>
            <person name="Bond P.L."/>
            <person name="Tyson G.W."/>
        </authorList>
    </citation>
    <scope>NUCLEOTIDE SEQUENCE [LARGE SCALE GENOMIC DNA]</scope>
</reference>
<evidence type="ECO:0000259" key="9">
    <source>
        <dbReference type="Pfam" id="PF02706"/>
    </source>
</evidence>
<gene>
    <name evidence="10" type="ORF">AW08_00841</name>
</gene>
<keyword evidence="2" id="KW-1003">Cell membrane</keyword>
<accession>A0A011NWP8</accession>
<feature type="region of interest" description="Disordered" evidence="7">
    <location>
        <begin position="221"/>
        <end position="248"/>
    </location>
</feature>
<dbReference type="Pfam" id="PF02706">
    <property type="entry name" value="Wzz"/>
    <property type="match status" value="1"/>
</dbReference>
<dbReference type="NCBIfam" id="TIGR03017">
    <property type="entry name" value="EpsF"/>
    <property type="match status" value="1"/>
</dbReference>
<keyword evidence="6" id="KW-0175">Coiled coil</keyword>
<evidence type="ECO:0000313" key="11">
    <source>
        <dbReference type="Proteomes" id="UP000020218"/>
    </source>
</evidence>
<dbReference type="EMBL" id="JFAX01000003">
    <property type="protein sequence ID" value="EXI69015.1"/>
    <property type="molecule type" value="Genomic_DNA"/>
</dbReference>
<dbReference type="InterPro" id="IPR003856">
    <property type="entry name" value="LPS_length_determ_N"/>
</dbReference>